<dbReference type="Gene3D" id="3.90.550.10">
    <property type="entry name" value="Spore Coat Polysaccharide Biosynthesis Protein SpsA, Chain A"/>
    <property type="match status" value="1"/>
</dbReference>
<feature type="transmembrane region" description="Helical" evidence="8">
    <location>
        <begin position="271"/>
        <end position="295"/>
    </location>
</feature>
<dbReference type="GO" id="GO:0009103">
    <property type="term" value="P:lipopolysaccharide biosynthetic process"/>
    <property type="evidence" value="ECO:0007669"/>
    <property type="project" value="UniProtKB-KW"/>
</dbReference>
<dbReference type="CDD" id="cd04187">
    <property type="entry name" value="DPM1_like_bac"/>
    <property type="match status" value="1"/>
</dbReference>
<keyword evidence="4 8" id="KW-0812">Transmembrane</keyword>
<evidence type="ECO:0000256" key="1">
    <source>
        <dbReference type="ARBA" id="ARBA00022475"/>
    </source>
</evidence>
<protein>
    <recommendedName>
        <fullName evidence="9">Glycosyltransferase 2-like domain-containing protein</fullName>
    </recommendedName>
</protein>
<keyword evidence="2" id="KW-0328">Glycosyltransferase</keyword>
<dbReference type="PANTHER" id="PTHR48090:SF3">
    <property type="entry name" value="UNDECAPRENYL-PHOSPHATE 4-DEOXY-4-FORMAMIDO-L-ARABINOSE TRANSFERASE"/>
    <property type="match status" value="1"/>
</dbReference>
<dbReference type="InterPro" id="IPR029044">
    <property type="entry name" value="Nucleotide-diphossugar_trans"/>
</dbReference>
<evidence type="ECO:0000313" key="10">
    <source>
        <dbReference type="EMBL" id="OGM21174.1"/>
    </source>
</evidence>
<dbReference type="Pfam" id="PF00535">
    <property type="entry name" value="Glycos_transf_2"/>
    <property type="match status" value="1"/>
</dbReference>
<evidence type="ECO:0000256" key="3">
    <source>
        <dbReference type="ARBA" id="ARBA00022679"/>
    </source>
</evidence>
<reference evidence="10 11" key="1">
    <citation type="journal article" date="2016" name="Nat. Commun.">
        <title>Thousands of microbial genomes shed light on interconnected biogeochemical processes in an aquifer system.</title>
        <authorList>
            <person name="Anantharaman K."/>
            <person name="Brown C.T."/>
            <person name="Hug L.A."/>
            <person name="Sharon I."/>
            <person name="Castelle C.J."/>
            <person name="Probst A.J."/>
            <person name="Thomas B.C."/>
            <person name="Singh A."/>
            <person name="Wilkins M.J."/>
            <person name="Karaoz U."/>
            <person name="Brodie E.L."/>
            <person name="Williams K.H."/>
            <person name="Hubbard S.S."/>
            <person name="Banfield J.F."/>
        </authorList>
    </citation>
    <scope>NUCLEOTIDE SEQUENCE [LARGE SCALE GENOMIC DNA]</scope>
</reference>
<gene>
    <name evidence="10" type="ORF">A2771_02820</name>
</gene>
<feature type="transmembrane region" description="Helical" evidence="8">
    <location>
        <begin position="233"/>
        <end position="256"/>
    </location>
</feature>
<evidence type="ECO:0000256" key="6">
    <source>
        <dbReference type="ARBA" id="ARBA00022989"/>
    </source>
</evidence>
<proteinExistence type="predicted"/>
<dbReference type="InterPro" id="IPR001173">
    <property type="entry name" value="Glyco_trans_2-like"/>
</dbReference>
<keyword evidence="6 8" id="KW-1133">Transmembrane helix</keyword>
<keyword evidence="1" id="KW-1003">Cell membrane</keyword>
<keyword evidence="7 8" id="KW-0472">Membrane</keyword>
<dbReference type="InterPro" id="IPR050256">
    <property type="entry name" value="Glycosyltransferase_2"/>
</dbReference>
<keyword evidence="3" id="KW-0808">Transferase</keyword>
<evidence type="ECO:0000259" key="9">
    <source>
        <dbReference type="Pfam" id="PF00535"/>
    </source>
</evidence>
<keyword evidence="5" id="KW-0448">Lipopolysaccharide biosynthesis</keyword>
<evidence type="ECO:0000256" key="7">
    <source>
        <dbReference type="ARBA" id="ARBA00023136"/>
    </source>
</evidence>
<organism evidence="10 11">
    <name type="scientific">Candidatus Woesebacteria bacterium RIFCSPHIGHO2_01_FULL_38_26b</name>
    <dbReference type="NCBI Taxonomy" id="1802491"/>
    <lineage>
        <taxon>Bacteria</taxon>
        <taxon>Candidatus Woeseibacteriota</taxon>
    </lineage>
</organism>
<dbReference type="PANTHER" id="PTHR48090">
    <property type="entry name" value="UNDECAPRENYL-PHOSPHATE 4-DEOXY-4-FORMAMIDO-L-ARABINOSE TRANSFERASE-RELATED"/>
    <property type="match status" value="1"/>
</dbReference>
<dbReference type="GO" id="GO:0005886">
    <property type="term" value="C:plasma membrane"/>
    <property type="evidence" value="ECO:0007669"/>
    <property type="project" value="TreeGrafter"/>
</dbReference>
<evidence type="ECO:0000256" key="4">
    <source>
        <dbReference type="ARBA" id="ARBA00022692"/>
    </source>
</evidence>
<evidence type="ECO:0000256" key="8">
    <source>
        <dbReference type="SAM" id="Phobius"/>
    </source>
</evidence>
<evidence type="ECO:0000256" key="5">
    <source>
        <dbReference type="ARBA" id="ARBA00022985"/>
    </source>
</evidence>
<comment type="caution">
    <text evidence="10">The sequence shown here is derived from an EMBL/GenBank/DDBJ whole genome shotgun (WGS) entry which is preliminary data.</text>
</comment>
<dbReference type="Proteomes" id="UP000176741">
    <property type="component" value="Unassembled WGS sequence"/>
</dbReference>
<feature type="domain" description="Glycosyltransferase 2-like" evidence="9">
    <location>
        <begin position="4"/>
        <end position="169"/>
    </location>
</feature>
<evidence type="ECO:0000313" key="11">
    <source>
        <dbReference type="Proteomes" id="UP000176741"/>
    </source>
</evidence>
<dbReference type="AlphaFoldDB" id="A0A1F7Y1I6"/>
<dbReference type="EMBL" id="MGGD01000017">
    <property type="protein sequence ID" value="OGM21174.1"/>
    <property type="molecule type" value="Genomic_DNA"/>
</dbReference>
<dbReference type="SUPFAM" id="SSF53448">
    <property type="entry name" value="Nucleotide-diphospho-sugar transferases"/>
    <property type="match status" value="1"/>
</dbReference>
<accession>A0A1F7Y1I6</accession>
<evidence type="ECO:0000256" key="2">
    <source>
        <dbReference type="ARBA" id="ARBA00022676"/>
    </source>
</evidence>
<sequence length="315" mass="35602">MDLSVIIPFYNEEKNLSVLHKELILVLGKLKVESEIVYVNDGSTDGSSETLRKAIEKKSSNVKIKTIEFKRNFGQTAAVAAGIDNASGDLISFLDADLQNDPNDIPRFLEKINDGDDAVFGWRKERKDATLRNLLSKVANTIINRVFSYPYHDVGCSARIVRKDVLKDLQLYGELHRIMPVLIYLKGAKISEIVVKHRQRTAGKSKYGFDRIVKTIIDIITVKFLSSYGTRPAYVFGTFGLGSIFVSSIALLGSAYKKLFLGVYVHRDPLFLIAIFFGLIGMQFIMMGLLAELQVRTYFESQRKKTYEVKVIRQL</sequence>
<dbReference type="GO" id="GO:0016757">
    <property type="term" value="F:glycosyltransferase activity"/>
    <property type="evidence" value="ECO:0007669"/>
    <property type="project" value="UniProtKB-KW"/>
</dbReference>
<name>A0A1F7Y1I6_9BACT</name>